<name>A0A2G1QLS5_9HYPH</name>
<dbReference type="OrthoDB" id="9814760at2"/>
<keyword evidence="4" id="KW-1185">Reference proteome</keyword>
<dbReference type="SUPFAM" id="SSF53474">
    <property type="entry name" value="alpha/beta-Hydrolases"/>
    <property type="match status" value="1"/>
</dbReference>
<reference evidence="3 4" key="1">
    <citation type="submission" date="2017-10" db="EMBL/GenBank/DDBJ databases">
        <title>Sedimentibacterium mangrovi gen. nov., sp. nov., a novel member of family Phyllobacteriacea isolated from mangrove sediment.</title>
        <authorList>
            <person name="Liao H."/>
            <person name="Tian Y."/>
        </authorList>
    </citation>
    <scope>NUCLEOTIDE SEQUENCE [LARGE SCALE GENOMIC DNA]</scope>
    <source>
        <strain evidence="3 4">X9-2-2</strain>
    </source>
</reference>
<evidence type="ECO:0000313" key="3">
    <source>
        <dbReference type="EMBL" id="PHP66424.1"/>
    </source>
</evidence>
<dbReference type="AlphaFoldDB" id="A0A2G1QLS5"/>
<evidence type="ECO:0000259" key="2">
    <source>
        <dbReference type="Pfam" id="PF12697"/>
    </source>
</evidence>
<dbReference type="Gene3D" id="3.40.50.1820">
    <property type="entry name" value="alpha/beta hydrolase"/>
    <property type="match status" value="1"/>
</dbReference>
<feature type="compositionally biased region" description="Low complexity" evidence="1">
    <location>
        <begin position="317"/>
        <end position="326"/>
    </location>
</feature>
<dbReference type="EMBL" id="PDVP01000008">
    <property type="protein sequence ID" value="PHP66424.1"/>
    <property type="molecule type" value="Genomic_DNA"/>
</dbReference>
<keyword evidence="3" id="KW-0378">Hydrolase</keyword>
<sequence>MNNESRASARLFSWNNAACDPLKRTVRIAVMLETPPALFLSRHPGPATVLLHGMVMAPCFWETYAPPVCRRGTAVAYPLPGHHPWSLDEAAATLTIDAVLEAYATAIRRDFRGRPVTLIGHSTGAFMALGLAARYPDLVEGLVLMGALSCGGLDGCQPFAMRLLRLPRFGQWTFERLLSHWISTPARFIDGARSCVADPDSPLRQDRDRQAIESVRLALLKSRPAEIATLVRLLSITSLSEELSGITCPALNIVGGRDRVIRPRHQFNIQASMPGMATLLLPEAGHLPMVENPPAVAEAVRSFMNLRFLHRLPASNRAARPASSGPVTANANEKPRDVSAPGFDGFAASAG</sequence>
<feature type="domain" description="AB hydrolase-1" evidence="2">
    <location>
        <begin position="49"/>
        <end position="299"/>
    </location>
</feature>
<comment type="caution">
    <text evidence="3">The sequence shown here is derived from an EMBL/GenBank/DDBJ whole genome shotgun (WGS) entry which is preliminary data.</text>
</comment>
<evidence type="ECO:0000256" key="1">
    <source>
        <dbReference type="SAM" id="MobiDB-lite"/>
    </source>
</evidence>
<feature type="region of interest" description="Disordered" evidence="1">
    <location>
        <begin position="317"/>
        <end position="351"/>
    </location>
</feature>
<proteinExistence type="predicted"/>
<accession>A0A2G1QLS5</accession>
<dbReference type="GO" id="GO:0016787">
    <property type="term" value="F:hydrolase activity"/>
    <property type="evidence" value="ECO:0007669"/>
    <property type="project" value="UniProtKB-KW"/>
</dbReference>
<dbReference type="Pfam" id="PF12697">
    <property type="entry name" value="Abhydrolase_6"/>
    <property type="match status" value="1"/>
</dbReference>
<dbReference type="InterPro" id="IPR029058">
    <property type="entry name" value="AB_hydrolase_fold"/>
</dbReference>
<dbReference type="InterPro" id="IPR000073">
    <property type="entry name" value="AB_hydrolase_1"/>
</dbReference>
<gene>
    <name evidence="3" type="ORF">CSC94_14140</name>
</gene>
<protein>
    <submittedName>
        <fullName evidence="3">Alpha/beta hydrolase</fullName>
    </submittedName>
</protein>
<dbReference type="PANTHER" id="PTHR43194">
    <property type="entry name" value="HYDROLASE ALPHA/BETA FOLD FAMILY"/>
    <property type="match status" value="1"/>
</dbReference>
<dbReference type="Proteomes" id="UP000221168">
    <property type="component" value="Unassembled WGS sequence"/>
</dbReference>
<organism evidence="3 4">
    <name type="scientific">Zhengella mangrovi</name>
    <dbReference type="NCBI Taxonomy" id="1982044"/>
    <lineage>
        <taxon>Bacteria</taxon>
        <taxon>Pseudomonadati</taxon>
        <taxon>Pseudomonadota</taxon>
        <taxon>Alphaproteobacteria</taxon>
        <taxon>Hyphomicrobiales</taxon>
        <taxon>Notoacmeibacteraceae</taxon>
        <taxon>Zhengella</taxon>
    </lineage>
</organism>
<evidence type="ECO:0000313" key="4">
    <source>
        <dbReference type="Proteomes" id="UP000221168"/>
    </source>
</evidence>
<dbReference type="PANTHER" id="PTHR43194:SF2">
    <property type="entry name" value="PEROXISOMAL MEMBRANE PROTEIN LPX1"/>
    <property type="match status" value="1"/>
</dbReference>
<dbReference type="InterPro" id="IPR050228">
    <property type="entry name" value="Carboxylesterase_BioH"/>
</dbReference>